<reference evidence="2 3" key="1">
    <citation type="submission" date="2023-09" db="EMBL/GenBank/DDBJ databases">
        <title>Demequina sp. a novel bacteria isolated from Capsicum annuum.</title>
        <authorList>
            <person name="Humaira Z."/>
            <person name="Lee J."/>
            <person name="Cho D."/>
        </authorList>
    </citation>
    <scope>NUCLEOTIDE SEQUENCE [LARGE SCALE GENOMIC DNA]</scope>
    <source>
        <strain evidence="2 3">OYTSA14</strain>
    </source>
</reference>
<accession>A0AA96F4M5</accession>
<evidence type="ECO:0000313" key="3">
    <source>
        <dbReference type="Proteomes" id="UP001304125"/>
    </source>
</evidence>
<evidence type="ECO:0000313" key="2">
    <source>
        <dbReference type="EMBL" id="WNM23752.1"/>
    </source>
</evidence>
<gene>
    <name evidence="2" type="ORF">RN606_10315</name>
</gene>
<evidence type="ECO:0000256" key="1">
    <source>
        <dbReference type="SAM" id="Phobius"/>
    </source>
</evidence>
<proteinExistence type="predicted"/>
<feature type="transmembrane region" description="Helical" evidence="1">
    <location>
        <begin position="12"/>
        <end position="31"/>
    </location>
</feature>
<dbReference type="EMBL" id="CP134879">
    <property type="protein sequence ID" value="WNM23752.1"/>
    <property type="molecule type" value="Genomic_DNA"/>
</dbReference>
<feature type="transmembrane region" description="Helical" evidence="1">
    <location>
        <begin position="37"/>
        <end position="58"/>
    </location>
</feature>
<keyword evidence="1" id="KW-0472">Membrane</keyword>
<protein>
    <submittedName>
        <fullName evidence="2">Uncharacterized protein</fullName>
    </submittedName>
</protein>
<dbReference type="AlphaFoldDB" id="A0AA96F4M5"/>
<organism evidence="2 3">
    <name type="scientific">Demequina capsici</name>
    <dbReference type="NCBI Taxonomy" id="3075620"/>
    <lineage>
        <taxon>Bacteria</taxon>
        <taxon>Bacillati</taxon>
        <taxon>Actinomycetota</taxon>
        <taxon>Actinomycetes</taxon>
        <taxon>Micrococcales</taxon>
        <taxon>Demequinaceae</taxon>
        <taxon>Demequina</taxon>
    </lineage>
</organism>
<keyword evidence="1" id="KW-1133">Transmembrane helix</keyword>
<keyword evidence="1" id="KW-0812">Transmembrane</keyword>
<keyword evidence="3" id="KW-1185">Reference proteome</keyword>
<dbReference type="Proteomes" id="UP001304125">
    <property type="component" value="Chromosome"/>
</dbReference>
<name>A0AA96F4M5_9MICO</name>
<sequence length="66" mass="7175">MHVSLSWFRHGWGLARVAAALLAVFAAAAALLDDTVYRVAIMCVWTVAVIIAVVRSAIASRARHRD</sequence>
<dbReference type="RefSeq" id="WP_313496902.1">
    <property type="nucleotide sequence ID" value="NZ_CP134879.1"/>
</dbReference>